<evidence type="ECO:0000313" key="4">
    <source>
        <dbReference type="Proteomes" id="UP000199666"/>
    </source>
</evidence>
<dbReference type="STRING" id="414048.SAMN04489864_104265"/>
<keyword evidence="1" id="KW-0732">Signal</keyword>
<accession>A0A1I2WUN3</accession>
<evidence type="ECO:0000256" key="1">
    <source>
        <dbReference type="SAM" id="SignalP"/>
    </source>
</evidence>
<dbReference type="OrthoDB" id="5513217at2"/>
<keyword evidence="4" id="KW-1185">Reference proteome</keyword>
<dbReference type="SUPFAM" id="SSF55008">
    <property type="entry name" value="HMA, heavy metal-associated domain"/>
    <property type="match status" value="1"/>
</dbReference>
<name>A0A1I2WUN3_9SPHI</name>
<organism evidence="3 4">
    <name type="scientific">Pedobacter insulae</name>
    <dbReference type="NCBI Taxonomy" id="414048"/>
    <lineage>
        <taxon>Bacteria</taxon>
        <taxon>Pseudomonadati</taxon>
        <taxon>Bacteroidota</taxon>
        <taxon>Sphingobacteriia</taxon>
        <taxon>Sphingobacteriales</taxon>
        <taxon>Sphingobacteriaceae</taxon>
        <taxon>Pedobacter</taxon>
    </lineage>
</organism>
<dbReference type="InterPro" id="IPR006121">
    <property type="entry name" value="HMA_dom"/>
</dbReference>
<dbReference type="Pfam" id="PF00403">
    <property type="entry name" value="HMA"/>
    <property type="match status" value="1"/>
</dbReference>
<feature type="chain" id="PRO_5011624082" evidence="1">
    <location>
        <begin position="22"/>
        <end position="122"/>
    </location>
</feature>
<dbReference type="EMBL" id="FOPP01000004">
    <property type="protein sequence ID" value="SFH04417.1"/>
    <property type="molecule type" value="Genomic_DNA"/>
</dbReference>
<dbReference type="GO" id="GO:0046872">
    <property type="term" value="F:metal ion binding"/>
    <property type="evidence" value="ECO:0007669"/>
    <property type="project" value="InterPro"/>
</dbReference>
<evidence type="ECO:0000259" key="2">
    <source>
        <dbReference type="Pfam" id="PF00403"/>
    </source>
</evidence>
<dbReference type="Gene3D" id="3.30.70.100">
    <property type="match status" value="1"/>
</dbReference>
<reference evidence="3 4" key="1">
    <citation type="submission" date="2016-10" db="EMBL/GenBank/DDBJ databases">
        <authorList>
            <person name="de Groot N.N."/>
        </authorList>
    </citation>
    <scope>NUCLEOTIDE SEQUENCE [LARGE SCALE GENOMIC DNA]</scope>
    <source>
        <strain evidence="3 4">DSM 18684</strain>
    </source>
</reference>
<feature type="signal peptide" evidence="1">
    <location>
        <begin position="1"/>
        <end position="21"/>
    </location>
</feature>
<feature type="domain" description="HMA" evidence="2">
    <location>
        <begin position="34"/>
        <end position="85"/>
    </location>
</feature>
<protein>
    <submittedName>
        <fullName evidence="3">Copper chaperone CopZ</fullName>
    </submittedName>
</protein>
<dbReference type="RefSeq" id="WP_090993205.1">
    <property type="nucleotide sequence ID" value="NZ_FOPP01000004.1"/>
</dbReference>
<evidence type="ECO:0000313" key="3">
    <source>
        <dbReference type="EMBL" id="SFH04417.1"/>
    </source>
</evidence>
<gene>
    <name evidence="3" type="ORF">SAMN04489864_104265</name>
</gene>
<dbReference type="InterPro" id="IPR036163">
    <property type="entry name" value="HMA_dom_sf"/>
</dbReference>
<sequence length="122" mass="13435">MKSLRFSLVAMLAFLGSAAFAQSKTDSVKVSGNCGMCKKRIEAAVKVDGVTAAEWSAKTKMLTISYDTDKIKFDDVQRKIADVGHDTPKFKATEAVYTKLPGCCKYDRASRPTKQPESDHKH</sequence>
<dbReference type="AlphaFoldDB" id="A0A1I2WUN3"/>
<dbReference type="Proteomes" id="UP000199666">
    <property type="component" value="Unassembled WGS sequence"/>
</dbReference>
<proteinExistence type="predicted"/>